<dbReference type="Pfam" id="PF01145">
    <property type="entry name" value="Band_7"/>
    <property type="match status" value="1"/>
</dbReference>
<name>A0A8J2YR44_9PROT</name>
<dbReference type="EMBL" id="BMJQ01000002">
    <property type="protein sequence ID" value="GGF06314.1"/>
    <property type="molecule type" value="Genomic_DNA"/>
</dbReference>
<dbReference type="PRINTS" id="PR00721">
    <property type="entry name" value="STOMATIN"/>
</dbReference>
<dbReference type="Gene3D" id="6.10.250.2090">
    <property type="match status" value="1"/>
</dbReference>
<evidence type="ECO:0000259" key="3">
    <source>
        <dbReference type="SMART" id="SM00244"/>
    </source>
</evidence>
<evidence type="ECO:0000256" key="1">
    <source>
        <dbReference type="ARBA" id="ARBA00004167"/>
    </source>
</evidence>
<dbReference type="GO" id="GO:0005886">
    <property type="term" value="C:plasma membrane"/>
    <property type="evidence" value="ECO:0007669"/>
    <property type="project" value="InterPro"/>
</dbReference>
<reference evidence="4" key="1">
    <citation type="journal article" date="2014" name="Int. J. Syst. Evol. Microbiol.">
        <title>Complete genome sequence of Corynebacterium casei LMG S-19264T (=DSM 44701T), isolated from a smear-ripened cheese.</title>
        <authorList>
            <consortium name="US DOE Joint Genome Institute (JGI-PGF)"/>
            <person name="Walter F."/>
            <person name="Albersmeier A."/>
            <person name="Kalinowski J."/>
            <person name="Ruckert C."/>
        </authorList>
    </citation>
    <scope>NUCLEOTIDE SEQUENCE</scope>
    <source>
        <strain evidence="4">CGMCC 1.15725</strain>
    </source>
</reference>
<sequence length="283" mass="30650">MRRANAPAILLAGLFLFAGIFCIGILRLFAAGVPLIILGILTPQSLLIADQWEKAVVLRLGRLKAIRGPGWFLIVPFIDRVAVIIDQRIQTTEINAEQALTKDTVPVGVDAIVFWQVHDAERAALEITDYMRAIQRVAQTSLRETIGASLLSTLLAERRAADERLKEVIGKKTAEWGVSCLSVEIRDVAIPVGLQDAMSRQAQAEREKEARIILGSAEAAVAEQFLAAARTYAGEPAALQLRAMNIIYETTKERGATILMPTAMVDAMNPAVAAALNLASGTK</sequence>
<dbReference type="SUPFAM" id="SSF117892">
    <property type="entry name" value="Band 7/SPFH domain"/>
    <property type="match status" value="1"/>
</dbReference>
<gene>
    <name evidence="4" type="ORF">GCM10011611_09790</name>
</gene>
<feature type="domain" description="Band 7" evidence="3">
    <location>
        <begin position="44"/>
        <end position="202"/>
    </location>
</feature>
<dbReference type="RefSeq" id="WP_189043080.1">
    <property type="nucleotide sequence ID" value="NZ_BMJQ01000002.1"/>
</dbReference>
<accession>A0A8J2YR44</accession>
<dbReference type="FunFam" id="3.30.479.30:FF:000004">
    <property type="entry name" value="Putative membrane protease family, stomatin"/>
    <property type="match status" value="1"/>
</dbReference>
<organism evidence="4 5">
    <name type="scientific">Aliidongia dinghuensis</name>
    <dbReference type="NCBI Taxonomy" id="1867774"/>
    <lineage>
        <taxon>Bacteria</taxon>
        <taxon>Pseudomonadati</taxon>
        <taxon>Pseudomonadota</taxon>
        <taxon>Alphaproteobacteria</taxon>
        <taxon>Rhodospirillales</taxon>
        <taxon>Dongiaceae</taxon>
        <taxon>Aliidongia</taxon>
    </lineage>
</organism>
<dbReference type="PANTHER" id="PTHR10264">
    <property type="entry name" value="BAND 7 PROTEIN-RELATED"/>
    <property type="match status" value="1"/>
</dbReference>
<dbReference type="InterPro" id="IPR001972">
    <property type="entry name" value="Stomatin_HflK_fam"/>
</dbReference>
<comment type="subcellular location">
    <subcellularLocation>
        <location evidence="1">Membrane</location>
        <topology evidence="1">Single-pass membrane protein</topology>
    </subcellularLocation>
</comment>
<dbReference type="InterPro" id="IPR043202">
    <property type="entry name" value="Band-7_stomatin-like"/>
</dbReference>
<dbReference type="InterPro" id="IPR001107">
    <property type="entry name" value="Band_7"/>
</dbReference>
<reference evidence="4" key="2">
    <citation type="submission" date="2020-09" db="EMBL/GenBank/DDBJ databases">
        <authorList>
            <person name="Sun Q."/>
            <person name="Zhou Y."/>
        </authorList>
    </citation>
    <scope>NUCLEOTIDE SEQUENCE</scope>
    <source>
        <strain evidence="4">CGMCC 1.15725</strain>
    </source>
</reference>
<evidence type="ECO:0000313" key="5">
    <source>
        <dbReference type="Proteomes" id="UP000646365"/>
    </source>
</evidence>
<protein>
    <recommendedName>
        <fullName evidence="3">Band 7 domain-containing protein</fullName>
    </recommendedName>
</protein>
<dbReference type="Proteomes" id="UP000646365">
    <property type="component" value="Unassembled WGS sequence"/>
</dbReference>
<dbReference type="Gene3D" id="3.30.479.30">
    <property type="entry name" value="Band 7 domain"/>
    <property type="match status" value="1"/>
</dbReference>
<evidence type="ECO:0000256" key="2">
    <source>
        <dbReference type="ARBA" id="ARBA00008164"/>
    </source>
</evidence>
<comment type="caution">
    <text evidence="4">The sequence shown here is derived from an EMBL/GenBank/DDBJ whole genome shotgun (WGS) entry which is preliminary data.</text>
</comment>
<comment type="similarity">
    <text evidence="2">Belongs to the band 7/mec-2 family.</text>
</comment>
<dbReference type="InterPro" id="IPR036013">
    <property type="entry name" value="Band_7/SPFH_dom_sf"/>
</dbReference>
<dbReference type="AlphaFoldDB" id="A0A8J2YR44"/>
<proteinExistence type="inferred from homology"/>
<dbReference type="GO" id="GO:0098552">
    <property type="term" value="C:side of membrane"/>
    <property type="evidence" value="ECO:0007669"/>
    <property type="project" value="UniProtKB-ARBA"/>
</dbReference>
<dbReference type="PANTHER" id="PTHR10264:SF19">
    <property type="entry name" value="AT06885P-RELATED"/>
    <property type="match status" value="1"/>
</dbReference>
<keyword evidence="5" id="KW-1185">Reference proteome</keyword>
<dbReference type="SMART" id="SM00244">
    <property type="entry name" value="PHB"/>
    <property type="match status" value="1"/>
</dbReference>
<dbReference type="CDD" id="cd13775">
    <property type="entry name" value="SPFH_eoslipins_u3"/>
    <property type="match status" value="1"/>
</dbReference>
<evidence type="ECO:0000313" key="4">
    <source>
        <dbReference type="EMBL" id="GGF06314.1"/>
    </source>
</evidence>